<dbReference type="RefSeq" id="WP_144045723.1">
    <property type="nucleotide sequence ID" value="NZ_CP041614.1"/>
</dbReference>
<keyword evidence="1" id="KW-1133">Transmembrane helix</keyword>
<dbReference type="EMBL" id="CP041614">
    <property type="protein sequence ID" value="QDO83344.1"/>
    <property type="molecule type" value="Genomic_DNA"/>
</dbReference>
<keyword evidence="1" id="KW-0472">Membrane</keyword>
<keyword evidence="3" id="KW-1185">Reference proteome</keyword>
<name>A0ABX5WWD1_9GAMM</name>
<evidence type="ECO:0000313" key="3">
    <source>
        <dbReference type="Proteomes" id="UP000315947"/>
    </source>
</evidence>
<feature type="transmembrane region" description="Helical" evidence="1">
    <location>
        <begin position="34"/>
        <end position="56"/>
    </location>
</feature>
<accession>A0ABX5WWD1</accession>
<sequence>MRAKKTQYSTLVKLTAKAEAGRAFSGKYRVANKALFRVLMSICKLGIYSVFGKVIYHDLYLFYFGYVMRDHTMLNQKLLVVWNDRDNDKKAHKGKEANIDSG</sequence>
<proteinExistence type="predicted"/>
<organism evidence="2 3">
    <name type="scientific">Shewanella psychropiezotolerans</name>
    <dbReference type="NCBI Taxonomy" id="2593655"/>
    <lineage>
        <taxon>Bacteria</taxon>
        <taxon>Pseudomonadati</taxon>
        <taxon>Pseudomonadota</taxon>
        <taxon>Gammaproteobacteria</taxon>
        <taxon>Alteromonadales</taxon>
        <taxon>Shewanellaceae</taxon>
        <taxon>Shewanella</taxon>
    </lineage>
</organism>
<gene>
    <name evidence="2" type="ORF">FM037_09015</name>
</gene>
<protein>
    <submittedName>
        <fullName evidence="2">Uncharacterized protein</fullName>
    </submittedName>
</protein>
<evidence type="ECO:0000256" key="1">
    <source>
        <dbReference type="SAM" id="Phobius"/>
    </source>
</evidence>
<dbReference type="Proteomes" id="UP000315947">
    <property type="component" value="Chromosome"/>
</dbReference>
<keyword evidence="1" id="KW-0812">Transmembrane</keyword>
<reference evidence="2 3" key="1">
    <citation type="submission" date="2019-07" db="EMBL/GenBank/DDBJ databases">
        <title>Shewanella sp. YLB-06 whole genomic sequence.</title>
        <authorList>
            <person name="Yu L."/>
        </authorList>
    </citation>
    <scope>NUCLEOTIDE SEQUENCE [LARGE SCALE GENOMIC DNA]</scope>
    <source>
        <strain evidence="2 3">YLB-06</strain>
    </source>
</reference>
<evidence type="ECO:0000313" key="2">
    <source>
        <dbReference type="EMBL" id="QDO83344.1"/>
    </source>
</evidence>